<sequence length="66" mass="7004">MGGHVGVLGGLLQLRPQPADLRILQPGVQGGVQEDPAELLPDDVKSRLLEAVEAKGGAHFVQQRLQ</sequence>
<dbReference type="AlphaFoldDB" id="U4UZY6"/>
<dbReference type="EMBL" id="KI209136">
    <property type="protein sequence ID" value="ERL95986.1"/>
    <property type="molecule type" value="Genomic_DNA"/>
</dbReference>
<evidence type="ECO:0000313" key="2">
    <source>
        <dbReference type="Proteomes" id="UP000030742"/>
    </source>
</evidence>
<organism evidence="1 2">
    <name type="scientific">Dendroctonus ponderosae</name>
    <name type="common">Mountain pine beetle</name>
    <dbReference type="NCBI Taxonomy" id="77166"/>
    <lineage>
        <taxon>Eukaryota</taxon>
        <taxon>Metazoa</taxon>
        <taxon>Ecdysozoa</taxon>
        <taxon>Arthropoda</taxon>
        <taxon>Hexapoda</taxon>
        <taxon>Insecta</taxon>
        <taxon>Pterygota</taxon>
        <taxon>Neoptera</taxon>
        <taxon>Endopterygota</taxon>
        <taxon>Coleoptera</taxon>
        <taxon>Polyphaga</taxon>
        <taxon>Cucujiformia</taxon>
        <taxon>Curculionidae</taxon>
        <taxon>Scolytinae</taxon>
        <taxon>Dendroctonus</taxon>
    </lineage>
</organism>
<evidence type="ECO:0000313" key="1">
    <source>
        <dbReference type="EMBL" id="ERL95986.1"/>
    </source>
</evidence>
<protein>
    <submittedName>
        <fullName evidence="1">Uncharacterized protein</fullName>
    </submittedName>
</protein>
<accession>U4UZY6</accession>
<dbReference type="Proteomes" id="UP000030742">
    <property type="component" value="Unassembled WGS sequence"/>
</dbReference>
<reference evidence="1 2" key="1">
    <citation type="journal article" date="2013" name="Genome Biol.">
        <title>Draft genome of the mountain pine beetle, Dendroctonus ponderosae Hopkins, a major forest pest.</title>
        <authorList>
            <person name="Keeling C.I."/>
            <person name="Yuen M.M."/>
            <person name="Liao N.Y."/>
            <person name="Docking T.R."/>
            <person name="Chan S.K."/>
            <person name="Taylor G.A."/>
            <person name="Palmquist D.L."/>
            <person name="Jackman S.D."/>
            <person name="Nguyen A."/>
            <person name="Li M."/>
            <person name="Henderson H."/>
            <person name="Janes J.K."/>
            <person name="Zhao Y."/>
            <person name="Pandoh P."/>
            <person name="Moore R."/>
            <person name="Sperling F.A."/>
            <person name="Huber D.P."/>
            <person name="Birol I."/>
            <person name="Jones S.J."/>
            <person name="Bohlmann J."/>
        </authorList>
    </citation>
    <scope>NUCLEOTIDE SEQUENCE</scope>
</reference>
<proteinExistence type="predicted"/>
<gene>
    <name evidence="1" type="ORF">D910_00746</name>
</gene>
<name>U4UZY6_DENPD</name>